<evidence type="ECO:0000313" key="3">
    <source>
        <dbReference type="Proteomes" id="UP001156882"/>
    </source>
</evidence>
<feature type="region of interest" description="Disordered" evidence="1">
    <location>
        <begin position="1"/>
        <end position="31"/>
    </location>
</feature>
<comment type="caution">
    <text evidence="2">The sequence shown here is derived from an EMBL/GenBank/DDBJ whole genome shotgun (WGS) entry which is preliminary data.</text>
</comment>
<reference evidence="3" key="1">
    <citation type="journal article" date="2019" name="Int. J. Syst. Evol. Microbiol.">
        <title>The Global Catalogue of Microorganisms (GCM) 10K type strain sequencing project: providing services to taxonomists for standard genome sequencing and annotation.</title>
        <authorList>
            <consortium name="The Broad Institute Genomics Platform"/>
            <consortium name="The Broad Institute Genome Sequencing Center for Infectious Disease"/>
            <person name="Wu L."/>
            <person name="Ma J."/>
        </authorList>
    </citation>
    <scope>NUCLEOTIDE SEQUENCE [LARGE SCALE GENOMIC DNA]</scope>
    <source>
        <strain evidence="3">NBRC 101365</strain>
    </source>
</reference>
<gene>
    <name evidence="2" type="ORF">GCM10007874_61970</name>
</gene>
<proteinExistence type="predicted"/>
<dbReference type="Proteomes" id="UP001156882">
    <property type="component" value="Unassembled WGS sequence"/>
</dbReference>
<dbReference type="EMBL" id="BSPC01000069">
    <property type="protein sequence ID" value="GLS23177.1"/>
    <property type="molecule type" value="Genomic_DNA"/>
</dbReference>
<evidence type="ECO:0000313" key="2">
    <source>
        <dbReference type="EMBL" id="GLS23177.1"/>
    </source>
</evidence>
<evidence type="ECO:0000256" key="1">
    <source>
        <dbReference type="SAM" id="MobiDB-lite"/>
    </source>
</evidence>
<sequence length="47" mass="4928">MAKGQKRGNRETRKPKTAKPAAPAAATSLLTRGMLTPVGNVLPKKKG</sequence>
<name>A0ABQ6CS87_9HYPH</name>
<feature type="compositionally biased region" description="Low complexity" evidence="1">
    <location>
        <begin position="18"/>
        <end position="27"/>
    </location>
</feature>
<keyword evidence="3" id="KW-1185">Reference proteome</keyword>
<accession>A0ABQ6CS87</accession>
<organism evidence="2 3">
    <name type="scientific">Labrys miyagiensis</name>
    <dbReference type="NCBI Taxonomy" id="346912"/>
    <lineage>
        <taxon>Bacteria</taxon>
        <taxon>Pseudomonadati</taxon>
        <taxon>Pseudomonadota</taxon>
        <taxon>Alphaproteobacteria</taxon>
        <taxon>Hyphomicrobiales</taxon>
        <taxon>Xanthobacteraceae</taxon>
        <taxon>Labrys</taxon>
    </lineage>
</organism>
<protein>
    <submittedName>
        <fullName evidence="2">Uncharacterized protein</fullName>
    </submittedName>
</protein>
<dbReference type="RefSeq" id="WP_284316101.1">
    <property type="nucleotide sequence ID" value="NZ_BSPC01000069.1"/>
</dbReference>